<reference evidence="2" key="1">
    <citation type="journal article" date="2019" name="Int. J. Syst. Evol. Microbiol.">
        <title>The Global Catalogue of Microorganisms (GCM) 10K type strain sequencing project: providing services to taxonomists for standard genome sequencing and annotation.</title>
        <authorList>
            <consortium name="The Broad Institute Genomics Platform"/>
            <consortium name="The Broad Institute Genome Sequencing Center for Infectious Disease"/>
            <person name="Wu L."/>
            <person name="Ma J."/>
        </authorList>
    </citation>
    <scope>NUCLEOTIDE SEQUENCE [LARGE SCALE GENOMIC DNA]</scope>
    <source>
        <strain evidence="2">JCM 13850</strain>
    </source>
</reference>
<name>A0ABP5K908_9ACTN</name>
<accession>A0ABP5K908</accession>
<evidence type="ECO:0000313" key="2">
    <source>
        <dbReference type="Proteomes" id="UP001501020"/>
    </source>
</evidence>
<organism evidence="1 2">
    <name type="scientific">Actinomadura napierensis</name>
    <dbReference type="NCBI Taxonomy" id="267854"/>
    <lineage>
        <taxon>Bacteria</taxon>
        <taxon>Bacillati</taxon>
        <taxon>Actinomycetota</taxon>
        <taxon>Actinomycetes</taxon>
        <taxon>Streptosporangiales</taxon>
        <taxon>Thermomonosporaceae</taxon>
        <taxon>Actinomadura</taxon>
    </lineage>
</organism>
<keyword evidence="2" id="KW-1185">Reference proteome</keyword>
<dbReference type="EMBL" id="BAAAMR010000010">
    <property type="protein sequence ID" value="GAA2126964.1"/>
    <property type="molecule type" value="Genomic_DNA"/>
</dbReference>
<protein>
    <submittedName>
        <fullName evidence="1">Uncharacterized protein</fullName>
    </submittedName>
</protein>
<comment type="caution">
    <text evidence="1">The sequence shown here is derived from an EMBL/GenBank/DDBJ whole genome shotgun (WGS) entry which is preliminary data.</text>
</comment>
<sequence length="84" mass="8668">MLAELFAQGAGVEGLAGAAAGEQPLGVEVGRGVHVRALGGLFMEQGGDRFGDRAGRFSEPDENFAVLVEEIVDGQPAIRVSGWA</sequence>
<gene>
    <name evidence="1" type="ORF">GCM10009727_16420</name>
</gene>
<evidence type="ECO:0000313" key="1">
    <source>
        <dbReference type="EMBL" id="GAA2126964.1"/>
    </source>
</evidence>
<dbReference type="Proteomes" id="UP001501020">
    <property type="component" value="Unassembled WGS sequence"/>
</dbReference>
<proteinExistence type="predicted"/>